<accession>A0A8S9LUX9</accession>
<protein>
    <submittedName>
        <fullName evidence="1">Uncharacterized protein</fullName>
    </submittedName>
</protein>
<dbReference type="Gene3D" id="3.30.390.110">
    <property type="match status" value="1"/>
</dbReference>
<dbReference type="AlphaFoldDB" id="A0A8S9LUX9"/>
<sequence length="62" mass="6833">MCPSVQCAGLDHNIVNPPSHIDHVVDNYYRPDLKKAALARLSVIGKGLRVAKSGPKRRNRQA</sequence>
<reference evidence="1" key="1">
    <citation type="submission" date="2019-12" db="EMBL/GenBank/DDBJ databases">
        <title>Genome sequencing and annotation of Brassica cretica.</title>
        <authorList>
            <person name="Studholme D.J."/>
            <person name="Sarris P.F."/>
        </authorList>
    </citation>
    <scope>NUCLEOTIDE SEQUENCE</scope>
    <source>
        <strain evidence="1">PFS-102/07</strain>
        <tissue evidence="1">Leaf</tissue>
    </source>
</reference>
<organism evidence="1">
    <name type="scientific">Brassica cretica</name>
    <name type="common">Mustard</name>
    <dbReference type="NCBI Taxonomy" id="69181"/>
    <lineage>
        <taxon>Eukaryota</taxon>
        <taxon>Viridiplantae</taxon>
        <taxon>Streptophyta</taxon>
        <taxon>Embryophyta</taxon>
        <taxon>Tracheophyta</taxon>
        <taxon>Spermatophyta</taxon>
        <taxon>Magnoliopsida</taxon>
        <taxon>eudicotyledons</taxon>
        <taxon>Gunneridae</taxon>
        <taxon>Pentapetalae</taxon>
        <taxon>rosids</taxon>
        <taxon>malvids</taxon>
        <taxon>Brassicales</taxon>
        <taxon>Brassicaceae</taxon>
        <taxon>Brassiceae</taxon>
        <taxon>Brassica</taxon>
    </lineage>
</organism>
<dbReference type="EMBL" id="QGKY02000089">
    <property type="protein sequence ID" value="KAF2609659.1"/>
    <property type="molecule type" value="Genomic_DNA"/>
</dbReference>
<comment type="caution">
    <text evidence="1">The sequence shown here is derived from an EMBL/GenBank/DDBJ whole genome shotgun (WGS) entry which is preliminary data.</text>
</comment>
<evidence type="ECO:0000313" key="1">
    <source>
        <dbReference type="EMBL" id="KAF2609659.1"/>
    </source>
</evidence>
<proteinExistence type="predicted"/>
<gene>
    <name evidence="1" type="ORF">F2Q70_00013676</name>
</gene>
<name>A0A8S9LUX9_BRACR</name>